<gene>
    <name evidence="2" type="ORF">CCMA1212_002208</name>
</gene>
<accession>A0ABY2HEJ7</accession>
<sequence length="101" mass="11576">MKYYPHEVHLASPPLPAHWQGLDTTSTWLRTTSAFFPFLSFFFGCLVQQMLQGLFVTPFIFYWSFPLFAGVALAYWHGQQCPDAATGQQGCLFFSGYTFLF</sequence>
<organism evidence="2 3">
    <name type="scientific">Trichoderma ghanense</name>
    <dbReference type="NCBI Taxonomy" id="65468"/>
    <lineage>
        <taxon>Eukaryota</taxon>
        <taxon>Fungi</taxon>
        <taxon>Dikarya</taxon>
        <taxon>Ascomycota</taxon>
        <taxon>Pezizomycotina</taxon>
        <taxon>Sordariomycetes</taxon>
        <taxon>Hypocreomycetidae</taxon>
        <taxon>Hypocreales</taxon>
        <taxon>Hypocreaceae</taxon>
        <taxon>Trichoderma</taxon>
    </lineage>
</organism>
<evidence type="ECO:0000313" key="2">
    <source>
        <dbReference type="EMBL" id="TFB06132.1"/>
    </source>
</evidence>
<keyword evidence="1" id="KW-0812">Transmembrane</keyword>
<dbReference type="RefSeq" id="XP_073562333.1">
    <property type="nucleotide sequence ID" value="XM_073699600.1"/>
</dbReference>
<dbReference type="Proteomes" id="UP001642720">
    <property type="component" value="Unassembled WGS sequence"/>
</dbReference>
<dbReference type="GeneID" id="300574050"/>
<name>A0ABY2HEJ7_9HYPO</name>
<feature type="transmembrane region" description="Helical" evidence="1">
    <location>
        <begin position="28"/>
        <end position="47"/>
    </location>
</feature>
<keyword evidence="1" id="KW-0472">Membrane</keyword>
<dbReference type="EMBL" id="PPTA01000002">
    <property type="protein sequence ID" value="TFB06132.1"/>
    <property type="molecule type" value="Genomic_DNA"/>
</dbReference>
<reference evidence="2 3" key="1">
    <citation type="submission" date="2018-01" db="EMBL/GenBank/DDBJ databases">
        <title>Genome characterization of the sugarcane-associated fungus Trichoderma ghanense CCMA-1212 and their application in lignocelulose bioconversion.</title>
        <authorList>
            <person name="Steindorff A.S."/>
            <person name="Mendes T.D."/>
            <person name="Vilela E.S.D."/>
            <person name="Rodrigues D.S."/>
            <person name="Formighieri E.F."/>
            <person name="Melo I.S."/>
            <person name="Favaro L.C.L."/>
        </authorList>
    </citation>
    <scope>NUCLEOTIDE SEQUENCE [LARGE SCALE GENOMIC DNA]</scope>
    <source>
        <strain evidence="2 3">CCMA-1212</strain>
    </source>
</reference>
<evidence type="ECO:0000256" key="1">
    <source>
        <dbReference type="SAM" id="Phobius"/>
    </source>
</evidence>
<comment type="caution">
    <text evidence="2">The sequence shown here is derived from an EMBL/GenBank/DDBJ whole genome shotgun (WGS) entry which is preliminary data.</text>
</comment>
<protein>
    <submittedName>
        <fullName evidence="2">Uncharacterized protein</fullName>
    </submittedName>
</protein>
<keyword evidence="1" id="KW-1133">Transmembrane helix</keyword>
<evidence type="ECO:0000313" key="3">
    <source>
        <dbReference type="Proteomes" id="UP001642720"/>
    </source>
</evidence>
<keyword evidence="3" id="KW-1185">Reference proteome</keyword>
<feature type="transmembrane region" description="Helical" evidence="1">
    <location>
        <begin position="59"/>
        <end position="78"/>
    </location>
</feature>
<proteinExistence type="predicted"/>